<name>A0A936K5P9_9BACT</name>
<dbReference type="PANTHER" id="PTHR11839">
    <property type="entry name" value="UDP/ADP-SUGAR PYROPHOSPHATASE"/>
    <property type="match status" value="1"/>
</dbReference>
<evidence type="ECO:0000256" key="2">
    <source>
        <dbReference type="RuleBase" id="RU003476"/>
    </source>
</evidence>
<comment type="caution">
    <text evidence="4">The sequence shown here is derived from an EMBL/GenBank/DDBJ whole genome shotgun (WGS) entry which is preliminary data.</text>
</comment>
<dbReference type="InterPro" id="IPR000086">
    <property type="entry name" value="NUDIX_hydrolase_dom"/>
</dbReference>
<dbReference type="Proteomes" id="UP000709959">
    <property type="component" value="Unassembled WGS sequence"/>
</dbReference>
<dbReference type="SUPFAM" id="SSF55811">
    <property type="entry name" value="Nudix"/>
    <property type="match status" value="1"/>
</dbReference>
<dbReference type="PROSITE" id="PS51462">
    <property type="entry name" value="NUDIX"/>
    <property type="match status" value="1"/>
</dbReference>
<dbReference type="InterPro" id="IPR020476">
    <property type="entry name" value="Nudix_hydrolase"/>
</dbReference>
<dbReference type="PROSITE" id="PS00893">
    <property type="entry name" value="NUDIX_BOX"/>
    <property type="match status" value="1"/>
</dbReference>
<gene>
    <name evidence="4" type="ORF">IPN91_01600</name>
</gene>
<dbReference type="Gene3D" id="3.90.79.10">
    <property type="entry name" value="Nucleoside Triphosphate Pyrophosphohydrolase"/>
    <property type="match status" value="1"/>
</dbReference>
<dbReference type="CDD" id="cd03424">
    <property type="entry name" value="NUDIX_ADPRase_Nudt5_UGPPase_Nudt14"/>
    <property type="match status" value="1"/>
</dbReference>
<dbReference type="PRINTS" id="PR00502">
    <property type="entry name" value="NUDIXFAMILY"/>
</dbReference>
<comment type="similarity">
    <text evidence="2">Belongs to the Nudix hydrolase family.</text>
</comment>
<dbReference type="InterPro" id="IPR020084">
    <property type="entry name" value="NUDIX_hydrolase_CS"/>
</dbReference>
<accession>A0A936K5P9</accession>
<dbReference type="AlphaFoldDB" id="A0A936K5P9"/>
<evidence type="ECO:0000259" key="3">
    <source>
        <dbReference type="PROSITE" id="PS51462"/>
    </source>
</evidence>
<evidence type="ECO:0000313" key="5">
    <source>
        <dbReference type="Proteomes" id="UP000709959"/>
    </source>
</evidence>
<organism evidence="4 5">
    <name type="scientific">Candidatus Geothrix odensensis</name>
    <dbReference type="NCBI Taxonomy" id="2954440"/>
    <lineage>
        <taxon>Bacteria</taxon>
        <taxon>Pseudomonadati</taxon>
        <taxon>Acidobacteriota</taxon>
        <taxon>Holophagae</taxon>
        <taxon>Holophagales</taxon>
        <taxon>Holophagaceae</taxon>
        <taxon>Geothrix</taxon>
    </lineage>
</organism>
<dbReference type="EMBL" id="JADKCH010000001">
    <property type="protein sequence ID" value="MBK8571340.1"/>
    <property type="molecule type" value="Genomic_DNA"/>
</dbReference>
<feature type="domain" description="Nudix hydrolase" evidence="3">
    <location>
        <begin position="53"/>
        <end position="187"/>
    </location>
</feature>
<protein>
    <submittedName>
        <fullName evidence="4">NUDIX hydrolase</fullName>
    </submittedName>
</protein>
<dbReference type="Pfam" id="PF00293">
    <property type="entry name" value="NUDIX"/>
    <property type="match status" value="1"/>
</dbReference>
<dbReference type="InterPro" id="IPR015797">
    <property type="entry name" value="NUDIX_hydrolase-like_dom_sf"/>
</dbReference>
<proteinExistence type="inferred from homology"/>
<keyword evidence="1 2" id="KW-0378">Hydrolase</keyword>
<dbReference type="PANTHER" id="PTHR11839:SF1">
    <property type="entry name" value="ADP-SUGAR PYROPHOSPHATASE"/>
    <property type="match status" value="1"/>
</dbReference>
<dbReference type="GO" id="GO:0006753">
    <property type="term" value="P:nucleoside phosphate metabolic process"/>
    <property type="evidence" value="ECO:0007669"/>
    <property type="project" value="TreeGrafter"/>
</dbReference>
<dbReference type="GO" id="GO:0016462">
    <property type="term" value="F:pyrophosphatase activity"/>
    <property type="evidence" value="ECO:0007669"/>
    <property type="project" value="UniProtKB-ARBA"/>
</dbReference>
<dbReference type="GO" id="GO:0019693">
    <property type="term" value="P:ribose phosphate metabolic process"/>
    <property type="evidence" value="ECO:0007669"/>
    <property type="project" value="TreeGrafter"/>
</dbReference>
<sequence length="209" mass="23556">MRLLHRQPEGFDPGAPWVQESESVRQDSRLFRQIVAHRRSPHTGREHAFYRLQGPDWVNVVAFTRAGELLVVEQFRHGIDEATLEIPGGGCDAGECPEEAARRELREETGFTSGQWVALGSCTPNPATQNNRCHTFLALDCDPAGDLELDPAEELQVWACSWSEWQALMRQGAIHHALVLSAFQFLSLWDGWPDLRGMLEAPIEKRGMD</sequence>
<evidence type="ECO:0000256" key="1">
    <source>
        <dbReference type="ARBA" id="ARBA00022801"/>
    </source>
</evidence>
<reference evidence="4 5" key="1">
    <citation type="submission" date="2020-10" db="EMBL/GenBank/DDBJ databases">
        <title>Connecting structure to function with the recovery of over 1000 high-quality activated sludge metagenome-assembled genomes encoding full-length rRNA genes using long-read sequencing.</title>
        <authorList>
            <person name="Singleton C.M."/>
            <person name="Petriglieri F."/>
            <person name="Kristensen J.M."/>
            <person name="Kirkegaard R.H."/>
            <person name="Michaelsen T.Y."/>
            <person name="Andersen M.H."/>
            <person name="Karst S.M."/>
            <person name="Dueholm M.S."/>
            <person name="Nielsen P.H."/>
            <person name="Albertsen M."/>
        </authorList>
    </citation>
    <scope>NUCLEOTIDE SEQUENCE [LARGE SCALE GENOMIC DNA]</scope>
    <source>
        <strain evidence="4">OdNE_18-Q3-R46-58_MAXAC.008</strain>
    </source>
</reference>
<evidence type="ECO:0000313" key="4">
    <source>
        <dbReference type="EMBL" id="MBK8571340.1"/>
    </source>
</evidence>